<evidence type="ECO:0000313" key="7">
    <source>
        <dbReference type="EMBL" id="WUP76379.1"/>
    </source>
</evidence>
<gene>
    <name evidence="7" type="ORF">OG913_04995</name>
</gene>
<dbReference type="InterPro" id="IPR017871">
    <property type="entry name" value="ABC_transporter-like_CS"/>
</dbReference>
<evidence type="ECO:0000256" key="5">
    <source>
        <dbReference type="SAM" id="MobiDB-lite"/>
    </source>
</evidence>
<reference evidence="7" key="1">
    <citation type="submission" date="2022-10" db="EMBL/GenBank/DDBJ databases">
        <title>The complete genomes of actinobacterial strains from the NBC collection.</title>
        <authorList>
            <person name="Joergensen T.S."/>
            <person name="Alvarez Arevalo M."/>
            <person name="Sterndorff E.B."/>
            <person name="Faurdal D."/>
            <person name="Vuksanovic O."/>
            <person name="Mourched A.-S."/>
            <person name="Charusanti P."/>
            <person name="Shaw S."/>
            <person name="Blin K."/>
            <person name="Weber T."/>
        </authorList>
    </citation>
    <scope>NUCLEOTIDE SEQUENCE</scope>
    <source>
        <strain evidence="7">NBC_00254</strain>
    </source>
</reference>
<feature type="domain" description="ABC transporter" evidence="6">
    <location>
        <begin position="1"/>
        <end position="235"/>
    </location>
</feature>
<evidence type="ECO:0000256" key="1">
    <source>
        <dbReference type="ARBA" id="ARBA00022448"/>
    </source>
</evidence>
<evidence type="ECO:0000313" key="8">
    <source>
        <dbReference type="Proteomes" id="UP001432011"/>
    </source>
</evidence>
<protein>
    <submittedName>
        <fullName evidence="7">Sugar ABC transporter ATP-binding protein</fullName>
    </submittedName>
</protein>
<feature type="domain" description="ABC transporter" evidence="6">
    <location>
        <begin position="251"/>
        <end position="496"/>
    </location>
</feature>
<dbReference type="RefSeq" id="WP_328709842.1">
    <property type="nucleotide sequence ID" value="NZ_CP108085.1"/>
</dbReference>
<dbReference type="InterPro" id="IPR003593">
    <property type="entry name" value="AAA+_ATPase"/>
</dbReference>
<evidence type="ECO:0000256" key="3">
    <source>
        <dbReference type="ARBA" id="ARBA00022741"/>
    </source>
</evidence>
<dbReference type="SUPFAM" id="SSF52540">
    <property type="entry name" value="P-loop containing nucleoside triphosphate hydrolases"/>
    <property type="match status" value="2"/>
</dbReference>
<keyword evidence="4 7" id="KW-0067">ATP-binding</keyword>
<dbReference type="CDD" id="cd03215">
    <property type="entry name" value="ABC_Carb_Monos_II"/>
    <property type="match status" value="1"/>
</dbReference>
<evidence type="ECO:0000256" key="4">
    <source>
        <dbReference type="ARBA" id="ARBA00022840"/>
    </source>
</evidence>
<dbReference type="Gene3D" id="3.40.50.300">
    <property type="entry name" value="P-loop containing nucleotide triphosphate hydrolases"/>
    <property type="match status" value="2"/>
</dbReference>
<dbReference type="Pfam" id="PF00005">
    <property type="entry name" value="ABC_tran"/>
    <property type="match status" value="2"/>
</dbReference>
<dbReference type="EMBL" id="CP108085">
    <property type="protein sequence ID" value="WUP76379.1"/>
    <property type="molecule type" value="Genomic_DNA"/>
</dbReference>
<keyword evidence="1" id="KW-0813">Transport</keyword>
<dbReference type="PROSITE" id="PS50893">
    <property type="entry name" value="ABC_TRANSPORTER_2"/>
    <property type="match status" value="2"/>
</dbReference>
<dbReference type="InterPro" id="IPR027417">
    <property type="entry name" value="P-loop_NTPase"/>
</dbReference>
<keyword evidence="8" id="KW-1185">Reference proteome</keyword>
<evidence type="ECO:0000259" key="6">
    <source>
        <dbReference type="PROSITE" id="PS50893"/>
    </source>
</evidence>
<dbReference type="PANTHER" id="PTHR43790">
    <property type="entry name" value="CARBOHYDRATE TRANSPORT ATP-BINDING PROTEIN MG119-RELATED"/>
    <property type="match status" value="1"/>
</dbReference>
<dbReference type="InterPro" id="IPR003439">
    <property type="entry name" value="ABC_transporter-like_ATP-bd"/>
</dbReference>
<evidence type="ECO:0000256" key="2">
    <source>
        <dbReference type="ARBA" id="ARBA00022737"/>
    </source>
</evidence>
<feature type="compositionally biased region" description="Low complexity" evidence="5">
    <location>
        <begin position="500"/>
        <end position="526"/>
    </location>
</feature>
<dbReference type="PANTHER" id="PTHR43790:SF9">
    <property type="entry name" value="GALACTOFURANOSE TRANSPORTER ATP-BINDING PROTEIN YTFR"/>
    <property type="match status" value="1"/>
</dbReference>
<keyword evidence="3" id="KW-0547">Nucleotide-binding</keyword>
<dbReference type="InterPro" id="IPR050107">
    <property type="entry name" value="ABC_carbohydrate_import_ATPase"/>
</dbReference>
<feature type="compositionally biased region" description="Low complexity" evidence="5">
    <location>
        <begin position="535"/>
        <end position="545"/>
    </location>
</feature>
<accession>A0ABZ1STU2</accession>
<dbReference type="PROSITE" id="PS00211">
    <property type="entry name" value="ABC_TRANSPORTER_1"/>
    <property type="match status" value="1"/>
</dbReference>
<dbReference type="CDD" id="cd03216">
    <property type="entry name" value="ABC_Carb_Monos_I"/>
    <property type="match status" value="1"/>
</dbReference>
<sequence>MRGIVKQFPGVRALDGVDLEVRAGEVHCLLGQNGAGKSTLIKILSGAHAPDEGEVLLDGSPVRLAPPTAAMGHGIATIYQELDLVDGLSVSENIFLGHEPARLGFSRRGEADRAAAQLLGRLGHGEIRPRTEVGRLSPAHKQIVSMARALSHSARLIIMDEPSAALAHDEVANLFRVIRDLTSQGVAVIYISHRLEEIREIGDRVTVLKDGRTVAVGLSAKDTPTGQIVALMTGRNVEYVFPPRPGRDVHEGRPEVLRVEGLTLPGRFADVSFSVRAGEIVGLAGLVGSGRSEIVEAIYGARRASGRVVLDGRVVRGGSTTRAVRMGMGLAPEERKAQALLLDHPVAQNITLASLSRYTRPRWLGWLDRRAELAEATRLAQALDIRPPDPRRPVRTLSGGNQQKAVLGRWLAEDRKLLLLDEPTRGVDVGARAELYALVRRLADDGIGVVLVSSEVPEVLGLADRVLVVREGRIVHEAPAEDLDEHRVLDLVMVSTEQTTGQAAGRSAGQAAEQSAGQTAGQAAGSDGEATLATDSDSGSDAGSGVAIPPSEGAFDD</sequence>
<organism evidence="7 8">
    <name type="scientific">Microbispora hainanensis</name>
    <dbReference type="NCBI Taxonomy" id="568844"/>
    <lineage>
        <taxon>Bacteria</taxon>
        <taxon>Bacillati</taxon>
        <taxon>Actinomycetota</taxon>
        <taxon>Actinomycetes</taxon>
        <taxon>Streptosporangiales</taxon>
        <taxon>Streptosporangiaceae</taxon>
        <taxon>Microbispora</taxon>
    </lineage>
</organism>
<dbReference type="Proteomes" id="UP001432011">
    <property type="component" value="Chromosome"/>
</dbReference>
<feature type="region of interest" description="Disordered" evidence="5">
    <location>
        <begin position="500"/>
        <end position="557"/>
    </location>
</feature>
<dbReference type="GO" id="GO:0005524">
    <property type="term" value="F:ATP binding"/>
    <property type="evidence" value="ECO:0007669"/>
    <property type="project" value="UniProtKB-KW"/>
</dbReference>
<name>A0ABZ1STU2_9ACTN</name>
<dbReference type="SMART" id="SM00382">
    <property type="entry name" value="AAA"/>
    <property type="match status" value="2"/>
</dbReference>
<proteinExistence type="predicted"/>
<keyword evidence="2" id="KW-0677">Repeat</keyword>